<organism evidence="2 3">
    <name type="scientific">Planococcus donghaensis</name>
    <dbReference type="NCBI Taxonomy" id="414778"/>
    <lineage>
        <taxon>Bacteria</taxon>
        <taxon>Bacillati</taxon>
        <taxon>Bacillota</taxon>
        <taxon>Bacilli</taxon>
        <taxon>Bacillales</taxon>
        <taxon>Caryophanaceae</taxon>
        <taxon>Planococcus</taxon>
    </lineage>
</organism>
<accession>A0A1C7EHF3</accession>
<reference evidence="2" key="1">
    <citation type="submission" date="2016-10" db="EMBL/GenBank/DDBJ databases">
        <authorList>
            <person name="See-Too W.S."/>
        </authorList>
    </citation>
    <scope>NUCLEOTIDE SEQUENCE</scope>
    <source>
        <strain evidence="2">DSM 22276</strain>
    </source>
</reference>
<evidence type="ECO:0000256" key="1">
    <source>
        <dbReference type="SAM" id="Phobius"/>
    </source>
</evidence>
<evidence type="ECO:0000313" key="3">
    <source>
        <dbReference type="Proteomes" id="UP000092495"/>
    </source>
</evidence>
<protein>
    <submittedName>
        <fullName evidence="2">Uncharacterized protein</fullName>
    </submittedName>
</protein>
<proteinExistence type="predicted"/>
<evidence type="ECO:0000313" key="2">
    <source>
        <dbReference type="EMBL" id="ANU23091.1"/>
    </source>
</evidence>
<keyword evidence="3" id="KW-1185">Reference proteome</keyword>
<keyword evidence="1" id="KW-0472">Membrane</keyword>
<name>A0A1C7EHF3_9BACL</name>
<dbReference type="RefSeq" id="WP_065526140.1">
    <property type="nucleotide sequence ID" value="NZ_CP016543.2"/>
</dbReference>
<keyword evidence="1" id="KW-1133">Transmembrane helix</keyword>
<gene>
    <name evidence="2" type="ORF">BCM40_06805</name>
</gene>
<dbReference type="KEGG" id="pdg:BCM40_06805"/>
<feature type="transmembrane region" description="Helical" evidence="1">
    <location>
        <begin position="5"/>
        <end position="23"/>
    </location>
</feature>
<keyword evidence="1" id="KW-0812">Transmembrane</keyword>
<dbReference type="OrthoDB" id="2429158at2"/>
<dbReference type="AlphaFoldDB" id="A0A1C7EHF3"/>
<sequence length="87" mass="9904">MNQIFLSLVVGFLVAAITTMLFLDYKPPWITYTCSATDSLSKPTITKAVDIDFLFYLTIFSIIRAIVVYGVWTYIENTPHENFRGVS</sequence>
<dbReference type="EMBL" id="CP016543">
    <property type="protein sequence ID" value="ANU23091.1"/>
    <property type="molecule type" value="Genomic_DNA"/>
</dbReference>
<dbReference type="Proteomes" id="UP000092495">
    <property type="component" value="Chromosome"/>
</dbReference>
<feature type="transmembrane region" description="Helical" evidence="1">
    <location>
        <begin position="53"/>
        <end position="75"/>
    </location>
</feature>